<organism evidence="5 6">
    <name type="scientific">Mucilaginibacter phyllosphaerae</name>
    <dbReference type="NCBI Taxonomy" id="1812349"/>
    <lineage>
        <taxon>Bacteria</taxon>
        <taxon>Pseudomonadati</taxon>
        <taxon>Bacteroidota</taxon>
        <taxon>Sphingobacteriia</taxon>
        <taxon>Sphingobacteriales</taxon>
        <taxon>Sphingobacteriaceae</taxon>
        <taxon>Mucilaginibacter</taxon>
    </lineage>
</organism>
<dbReference type="PANTHER" id="PTHR39181">
    <property type="entry name" value="TYROSINE-PROTEIN PHOSPHATASE YWQE"/>
    <property type="match status" value="1"/>
</dbReference>
<evidence type="ECO:0000313" key="6">
    <source>
        <dbReference type="Proteomes" id="UP000583101"/>
    </source>
</evidence>
<evidence type="ECO:0000256" key="2">
    <source>
        <dbReference type="ARBA" id="ARBA00013064"/>
    </source>
</evidence>
<evidence type="ECO:0000256" key="4">
    <source>
        <dbReference type="ARBA" id="ARBA00051722"/>
    </source>
</evidence>
<dbReference type="InterPro" id="IPR016667">
    <property type="entry name" value="Caps_polysacc_synth_CpsB/CapC"/>
</dbReference>
<reference evidence="5 6" key="1">
    <citation type="submission" date="2020-08" db="EMBL/GenBank/DDBJ databases">
        <title>Genomic Encyclopedia of Type Strains, Phase IV (KMG-IV): sequencing the most valuable type-strain genomes for metagenomic binning, comparative biology and taxonomic classification.</title>
        <authorList>
            <person name="Goeker M."/>
        </authorList>
    </citation>
    <scope>NUCLEOTIDE SEQUENCE [LARGE SCALE GENOMIC DNA]</scope>
    <source>
        <strain evidence="5 6">DSM 100995</strain>
    </source>
</reference>
<sequence>MMLPVAITRITTRGNTTTGREMFGLFKKKESKKAVTFDYSTVVTDMHSHVLPGIDDGAQTLEDSVYLIRKMMSLGIKKIIATPHIMIDYYRNDAESIGNALALLKEELVKQNIDIDISAAAEHYFDETFEKRLTDRKVLTMGDNYVLFELSFINQPPNLIPVIQKMKDMGYKPILAHPERYGYMDIEQMKTIRSWGCNLQLNTIALSGYYGKHAKKIAEEMVDNQIVDFISSDMHHPRHAAAFESTLAMPYIQKLLFDYPLKNVML</sequence>
<dbReference type="InterPro" id="IPR016195">
    <property type="entry name" value="Pol/histidinol_Pase-like"/>
</dbReference>
<dbReference type="SUPFAM" id="SSF89550">
    <property type="entry name" value="PHP domain-like"/>
    <property type="match status" value="1"/>
</dbReference>
<name>A0ABR6I9W3_9SPHI</name>
<keyword evidence="3" id="KW-0378">Hydrolase</keyword>
<dbReference type="PANTHER" id="PTHR39181:SF1">
    <property type="entry name" value="TYROSINE-PROTEIN PHOSPHATASE YWQE"/>
    <property type="match status" value="1"/>
</dbReference>
<comment type="similarity">
    <text evidence="1">Belongs to the metallo-dependent hydrolases superfamily. CpsB/CapC family.</text>
</comment>
<evidence type="ECO:0000313" key="5">
    <source>
        <dbReference type="EMBL" id="MBB3969576.1"/>
    </source>
</evidence>
<evidence type="ECO:0000256" key="3">
    <source>
        <dbReference type="ARBA" id="ARBA00022801"/>
    </source>
</evidence>
<dbReference type="EMBL" id="JACIEG010000004">
    <property type="protein sequence ID" value="MBB3969576.1"/>
    <property type="molecule type" value="Genomic_DNA"/>
</dbReference>
<gene>
    <name evidence="5" type="ORF">GGR35_002189</name>
</gene>
<keyword evidence="6" id="KW-1185">Reference proteome</keyword>
<protein>
    <recommendedName>
        <fullName evidence="2">protein-tyrosine-phosphatase</fullName>
        <ecNumber evidence="2">3.1.3.48</ecNumber>
    </recommendedName>
</protein>
<comment type="catalytic activity">
    <reaction evidence="4">
        <text>O-phospho-L-tyrosyl-[protein] + H2O = L-tyrosyl-[protein] + phosphate</text>
        <dbReference type="Rhea" id="RHEA:10684"/>
        <dbReference type="Rhea" id="RHEA-COMP:10136"/>
        <dbReference type="Rhea" id="RHEA-COMP:20101"/>
        <dbReference type="ChEBI" id="CHEBI:15377"/>
        <dbReference type="ChEBI" id="CHEBI:43474"/>
        <dbReference type="ChEBI" id="CHEBI:46858"/>
        <dbReference type="ChEBI" id="CHEBI:61978"/>
        <dbReference type="EC" id="3.1.3.48"/>
    </reaction>
</comment>
<comment type="caution">
    <text evidence="5">The sequence shown here is derived from an EMBL/GenBank/DDBJ whole genome shotgun (WGS) entry which is preliminary data.</text>
</comment>
<evidence type="ECO:0000256" key="1">
    <source>
        <dbReference type="ARBA" id="ARBA00005750"/>
    </source>
</evidence>
<dbReference type="Pfam" id="PF19567">
    <property type="entry name" value="CpsB_CapC"/>
    <property type="match status" value="1"/>
</dbReference>
<dbReference type="EC" id="3.1.3.48" evidence="2"/>
<dbReference type="Gene3D" id="3.20.20.140">
    <property type="entry name" value="Metal-dependent hydrolases"/>
    <property type="match status" value="1"/>
</dbReference>
<accession>A0ABR6I9W3</accession>
<dbReference type="Proteomes" id="UP000583101">
    <property type="component" value="Unassembled WGS sequence"/>
</dbReference>
<proteinExistence type="inferred from homology"/>